<protein>
    <submittedName>
        <fullName evidence="1">Uncharacterized protein</fullName>
    </submittedName>
</protein>
<proteinExistence type="predicted"/>
<sequence>MRRHNRESVPTSLIAIVPNEITDIRVSTRKNVLAVDVVHASALGILLIVTDLDERLPLA</sequence>
<gene>
    <name evidence="1" type="ORF">HPB50_014099</name>
</gene>
<dbReference type="EMBL" id="CM023481">
    <property type="protein sequence ID" value="KAH6946582.1"/>
    <property type="molecule type" value="Genomic_DNA"/>
</dbReference>
<name>A0ACB7TMJ6_HYAAI</name>
<evidence type="ECO:0000313" key="1">
    <source>
        <dbReference type="EMBL" id="KAH6946582.1"/>
    </source>
</evidence>
<comment type="caution">
    <text evidence="1">The sequence shown here is derived from an EMBL/GenBank/DDBJ whole genome shotgun (WGS) entry which is preliminary data.</text>
</comment>
<keyword evidence="2" id="KW-1185">Reference proteome</keyword>
<organism evidence="1 2">
    <name type="scientific">Hyalomma asiaticum</name>
    <name type="common">Tick</name>
    <dbReference type="NCBI Taxonomy" id="266040"/>
    <lineage>
        <taxon>Eukaryota</taxon>
        <taxon>Metazoa</taxon>
        <taxon>Ecdysozoa</taxon>
        <taxon>Arthropoda</taxon>
        <taxon>Chelicerata</taxon>
        <taxon>Arachnida</taxon>
        <taxon>Acari</taxon>
        <taxon>Parasitiformes</taxon>
        <taxon>Ixodida</taxon>
        <taxon>Ixodoidea</taxon>
        <taxon>Ixodidae</taxon>
        <taxon>Hyalomminae</taxon>
        <taxon>Hyalomma</taxon>
    </lineage>
</organism>
<dbReference type="Proteomes" id="UP000821845">
    <property type="component" value="Chromosome 1"/>
</dbReference>
<accession>A0ACB7TMJ6</accession>
<reference evidence="1" key="1">
    <citation type="submission" date="2020-05" db="EMBL/GenBank/DDBJ databases">
        <title>Large-scale comparative analyses of tick genomes elucidate their genetic diversity and vector capacities.</title>
        <authorList>
            <person name="Jia N."/>
            <person name="Wang J."/>
            <person name="Shi W."/>
            <person name="Du L."/>
            <person name="Sun Y."/>
            <person name="Zhan W."/>
            <person name="Jiang J."/>
            <person name="Wang Q."/>
            <person name="Zhang B."/>
            <person name="Ji P."/>
            <person name="Sakyi L.B."/>
            <person name="Cui X."/>
            <person name="Yuan T."/>
            <person name="Jiang B."/>
            <person name="Yang W."/>
            <person name="Lam T.T.-Y."/>
            <person name="Chang Q."/>
            <person name="Ding S."/>
            <person name="Wang X."/>
            <person name="Zhu J."/>
            <person name="Ruan X."/>
            <person name="Zhao L."/>
            <person name="Wei J."/>
            <person name="Que T."/>
            <person name="Du C."/>
            <person name="Cheng J."/>
            <person name="Dai P."/>
            <person name="Han X."/>
            <person name="Huang E."/>
            <person name="Gao Y."/>
            <person name="Liu J."/>
            <person name="Shao H."/>
            <person name="Ye R."/>
            <person name="Li L."/>
            <person name="Wei W."/>
            <person name="Wang X."/>
            <person name="Wang C."/>
            <person name="Yang T."/>
            <person name="Huo Q."/>
            <person name="Li W."/>
            <person name="Guo W."/>
            <person name="Chen H."/>
            <person name="Zhou L."/>
            <person name="Ni X."/>
            <person name="Tian J."/>
            <person name="Zhou Y."/>
            <person name="Sheng Y."/>
            <person name="Liu T."/>
            <person name="Pan Y."/>
            <person name="Xia L."/>
            <person name="Li J."/>
            <person name="Zhao F."/>
            <person name="Cao W."/>
        </authorList>
    </citation>
    <scope>NUCLEOTIDE SEQUENCE</scope>
    <source>
        <strain evidence="1">Hyas-2018</strain>
    </source>
</reference>
<evidence type="ECO:0000313" key="2">
    <source>
        <dbReference type="Proteomes" id="UP000821845"/>
    </source>
</evidence>